<keyword evidence="3" id="KW-1185">Reference proteome</keyword>
<sequence length="203" mass="21607">MARRSFLSTAGTVAMSLVLVALLITAHSYFITPEQETAPIAHTGARGDVVDAGRFTMKVGKVRLAESVAEESFGGPELQKAKGVWVVVEAAVEPTLSPMQAGTPTLTNGDDFEFLAGTQLTTTIDQSSVPFEPGIPRRGFLVFEIPTKRLTPPLTLRMHMTDNGLDDRLAAEAQIDLGLDAGDIEALRAKAAPKVTISEPGYA</sequence>
<evidence type="ECO:0008006" key="4">
    <source>
        <dbReference type="Google" id="ProtNLM"/>
    </source>
</evidence>
<evidence type="ECO:0000313" key="3">
    <source>
        <dbReference type="Proteomes" id="UP000240542"/>
    </source>
</evidence>
<dbReference type="AlphaFoldDB" id="A0A2P8DQ97"/>
<dbReference type="OrthoDB" id="3431801at2"/>
<dbReference type="RefSeq" id="WP_146165516.1">
    <property type="nucleotide sequence ID" value="NZ_PYGA01000003.1"/>
</dbReference>
<keyword evidence="1" id="KW-0732">Signal</keyword>
<accession>A0A2P8DQ97</accession>
<name>A0A2P8DQ97_9ACTN</name>
<proteinExistence type="predicted"/>
<dbReference type="InterPro" id="IPR029050">
    <property type="entry name" value="Immunoprotect_excell_Ig-like"/>
</dbReference>
<evidence type="ECO:0000313" key="2">
    <source>
        <dbReference type="EMBL" id="PSK99371.1"/>
    </source>
</evidence>
<gene>
    <name evidence="2" type="ORF">CLV63_10394</name>
</gene>
<dbReference type="Proteomes" id="UP000240542">
    <property type="component" value="Unassembled WGS sequence"/>
</dbReference>
<comment type="caution">
    <text evidence="2">The sequence shown here is derived from an EMBL/GenBank/DDBJ whole genome shotgun (WGS) entry which is preliminary data.</text>
</comment>
<dbReference type="EMBL" id="PYGA01000003">
    <property type="protein sequence ID" value="PSK99371.1"/>
    <property type="molecule type" value="Genomic_DNA"/>
</dbReference>
<dbReference type="Gene3D" id="2.60.40.1240">
    <property type="match status" value="1"/>
</dbReference>
<protein>
    <recommendedName>
        <fullName evidence="4">DUF4352 domain-containing protein</fullName>
    </recommendedName>
</protein>
<organism evidence="2 3">
    <name type="scientific">Murinocardiopsis flavida</name>
    <dbReference type="NCBI Taxonomy" id="645275"/>
    <lineage>
        <taxon>Bacteria</taxon>
        <taxon>Bacillati</taxon>
        <taxon>Actinomycetota</taxon>
        <taxon>Actinomycetes</taxon>
        <taxon>Streptosporangiales</taxon>
        <taxon>Nocardiopsidaceae</taxon>
        <taxon>Murinocardiopsis</taxon>
    </lineage>
</organism>
<evidence type="ECO:0000256" key="1">
    <source>
        <dbReference type="ARBA" id="ARBA00022729"/>
    </source>
</evidence>
<reference evidence="2 3" key="1">
    <citation type="submission" date="2018-03" db="EMBL/GenBank/DDBJ databases">
        <title>Genomic Encyclopedia of Archaeal and Bacterial Type Strains, Phase II (KMG-II): from individual species to whole genera.</title>
        <authorList>
            <person name="Goeker M."/>
        </authorList>
    </citation>
    <scope>NUCLEOTIDE SEQUENCE [LARGE SCALE GENOMIC DNA]</scope>
    <source>
        <strain evidence="2 3">DSM 45312</strain>
    </source>
</reference>